<accession>A0A4R1HE48</accession>
<dbReference type="EMBL" id="SMFX01000001">
    <property type="protein sequence ID" value="TCK18585.1"/>
    <property type="molecule type" value="Genomic_DNA"/>
</dbReference>
<gene>
    <name evidence="3" type="ORF">DFR30_1864</name>
</gene>
<dbReference type="CDD" id="cd13574">
    <property type="entry name" value="PBP2_PnhD_4"/>
    <property type="match status" value="1"/>
</dbReference>
<reference evidence="3 4" key="1">
    <citation type="submission" date="2019-03" db="EMBL/GenBank/DDBJ databases">
        <title>Genomic Encyclopedia of Type Strains, Phase IV (KMG-IV): sequencing the most valuable type-strain genomes for metagenomic binning, comparative biology and taxonomic classification.</title>
        <authorList>
            <person name="Goeker M."/>
        </authorList>
    </citation>
    <scope>NUCLEOTIDE SEQUENCE [LARGE SCALE GENOMIC DNA]</scope>
    <source>
        <strain evidence="3 4">DSM 19610</strain>
    </source>
</reference>
<dbReference type="AlphaFoldDB" id="A0A4R1HE48"/>
<dbReference type="PANTHER" id="PTHR35841:SF1">
    <property type="entry name" value="PHOSPHONATES-BINDING PERIPLASMIC PROTEIN"/>
    <property type="match status" value="1"/>
</dbReference>
<keyword evidence="2" id="KW-0732">Signal</keyword>
<dbReference type="RefSeq" id="WP_132972516.1">
    <property type="nucleotide sequence ID" value="NZ_SMFX01000001.1"/>
</dbReference>
<dbReference type="SUPFAM" id="SSF53850">
    <property type="entry name" value="Periplasmic binding protein-like II"/>
    <property type="match status" value="1"/>
</dbReference>
<comment type="similarity">
    <text evidence="1">Belongs to the phosphate/phosphite/phosphonate binding protein family.</text>
</comment>
<dbReference type="InterPro" id="IPR005770">
    <property type="entry name" value="PhnD"/>
</dbReference>
<name>A0A4R1HE48_9GAMM</name>
<dbReference type="Pfam" id="PF12974">
    <property type="entry name" value="Phosphonate-bd"/>
    <property type="match status" value="1"/>
</dbReference>
<dbReference type="Proteomes" id="UP000295707">
    <property type="component" value="Unassembled WGS sequence"/>
</dbReference>
<organism evidence="3 4">
    <name type="scientific">Thiogranum longum</name>
    <dbReference type="NCBI Taxonomy" id="1537524"/>
    <lineage>
        <taxon>Bacteria</taxon>
        <taxon>Pseudomonadati</taxon>
        <taxon>Pseudomonadota</taxon>
        <taxon>Gammaproteobacteria</taxon>
        <taxon>Chromatiales</taxon>
        <taxon>Ectothiorhodospiraceae</taxon>
        <taxon>Thiogranum</taxon>
    </lineage>
</organism>
<evidence type="ECO:0000313" key="3">
    <source>
        <dbReference type="EMBL" id="TCK18585.1"/>
    </source>
</evidence>
<evidence type="ECO:0000256" key="1">
    <source>
        <dbReference type="ARBA" id="ARBA00007162"/>
    </source>
</evidence>
<evidence type="ECO:0000256" key="2">
    <source>
        <dbReference type="ARBA" id="ARBA00022729"/>
    </source>
</evidence>
<dbReference type="Gene3D" id="3.40.190.10">
    <property type="entry name" value="Periplasmic binding protein-like II"/>
    <property type="match status" value="2"/>
</dbReference>
<dbReference type="GO" id="GO:0055085">
    <property type="term" value="P:transmembrane transport"/>
    <property type="evidence" value="ECO:0007669"/>
    <property type="project" value="InterPro"/>
</dbReference>
<evidence type="ECO:0000313" key="4">
    <source>
        <dbReference type="Proteomes" id="UP000295707"/>
    </source>
</evidence>
<sequence>MKFAQFVLVFCGVLLVTGLPCAVADTPLLLGIHPYKTPSRLLAAFTPLADYLSKGLGRRVEIRISPDYQSHIQAIGEDRLDIAYLGPASYIALTEKYGEKPLLAKQVIHGKATFRGAIIARSDSTIRSLAELKGKRFAFGDPESTMSSLLPRYMLLQAGIRLEDLAAYRFLGSHNNVALGVLSGDFDAGGVKEAVYKKYRAKGLKLVTYTPEIAEHLFVASKRMDRSRVKRIGNLLLALDKSANGRKIMEAIKPGMTAMVRVKDSDYQTLRDILRTLKRADGDSG</sequence>
<dbReference type="GO" id="GO:0043190">
    <property type="term" value="C:ATP-binding cassette (ABC) transporter complex"/>
    <property type="evidence" value="ECO:0007669"/>
    <property type="project" value="InterPro"/>
</dbReference>
<comment type="caution">
    <text evidence="3">The sequence shown here is derived from an EMBL/GenBank/DDBJ whole genome shotgun (WGS) entry which is preliminary data.</text>
</comment>
<protein>
    <submittedName>
        <fullName evidence="3">Phosphonate transport system substrate-binding protein</fullName>
    </submittedName>
</protein>
<keyword evidence="4" id="KW-1185">Reference proteome</keyword>
<dbReference type="NCBIfam" id="TIGR01098">
    <property type="entry name" value="3A0109s03R"/>
    <property type="match status" value="1"/>
</dbReference>
<proteinExistence type="inferred from homology"/>
<dbReference type="PANTHER" id="PTHR35841">
    <property type="entry name" value="PHOSPHONATES-BINDING PERIPLASMIC PROTEIN"/>
    <property type="match status" value="1"/>
</dbReference>
<dbReference type="OrthoDB" id="5318791at2"/>